<sequence>EAAGNRLGLGHRRGAGRLRRGHPHRVRDRRGPGRAGGTGPCRPRAAAHALRPAPDIRGHLRAAGCRGRRRDPGGDAQRQRRVGRRRLAPSRAVDARARRPGLARGRHPAGGHVGAGQHLLAHARPRPQPRSRRRPPAGLRAEQRRGLGERHRSGHHEGDRPVQRRHPPAPRDAVLGPDQAVRQQHRGEHPHRDRPAHGAAHQGHPDHGPLQPLLHPRRRQGHRGRRALHAPRLLQHRRLDIPKERGRALGRRRPRRLLPRRPLLHGQLRVQRPGGQGRHRDDDARGSGRGGLAADRREDEPGRQGALRGQPGSSWSLAGRPGDDDRDRLHPDGHRRPRTERQPGRRHPLREQPHGGHHLGDRLRHPDRPPQVAGRRQPGHDPGERRRQPAVDFEPVPRLGFGDRHHQRPGHRHDPDRSRCPRSQSVPAAGAVQRGPQRGLPL</sequence>
<gene>
    <name evidence="2" type="ORF">AVDCRST_MAG10-1317</name>
</gene>
<feature type="region of interest" description="Disordered" evidence="1">
    <location>
        <begin position="1"/>
        <end position="442"/>
    </location>
</feature>
<proteinExistence type="predicted"/>
<feature type="compositionally biased region" description="Basic and acidic residues" evidence="1">
    <location>
        <begin position="237"/>
        <end position="247"/>
    </location>
</feature>
<feature type="compositionally biased region" description="Basic residues" evidence="1">
    <location>
        <begin position="248"/>
        <end position="263"/>
    </location>
</feature>
<feature type="compositionally biased region" description="Basic and acidic residues" evidence="1">
    <location>
        <begin position="141"/>
        <end position="162"/>
    </location>
</feature>
<feature type="compositionally biased region" description="Basic residues" evidence="1">
    <location>
        <begin position="215"/>
        <end position="229"/>
    </location>
</feature>
<evidence type="ECO:0000313" key="2">
    <source>
        <dbReference type="EMBL" id="CAA9234102.1"/>
    </source>
</evidence>
<accession>A0A6J4HVI3</accession>
<name>A0A6J4HVI3_9ACTN</name>
<evidence type="ECO:0000256" key="1">
    <source>
        <dbReference type="SAM" id="MobiDB-lite"/>
    </source>
</evidence>
<protein>
    <submittedName>
        <fullName evidence="2">Uncharacterized protein</fullName>
    </submittedName>
</protein>
<dbReference type="EMBL" id="CADCTB010000088">
    <property type="protein sequence ID" value="CAA9234102.1"/>
    <property type="molecule type" value="Genomic_DNA"/>
</dbReference>
<feature type="compositionally biased region" description="Basic and acidic residues" evidence="1">
    <location>
        <begin position="185"/>
        <end position="196"/>
    </location>
</feature>
<feature type="compositionally biased region" description="Low complexity" evidence="1">
    <location>
        <begin position="40"/>
        <end position="53"/>
    </location>
</feature>
<feature type="compositionally biased region" description="Basic residues" evidence="1">
    <location>
        <begin position="9"/>
        <end position="28"/>
    </location>
</feature>
<feature type="compositionally biased region" description="Basic and acidic residues" evidence="1">
    <location>
        <begin position="321"/>
        <end position="368"/>
    </location>
</feature>
<organism evidence="2">
    <name type="scientific">uncultured Acidimicrobiales bacterium</name>
    <dbReference type="NCBI Taxonomy" id="310071"/>
    <lineage>
        <taxon>Bacteria</taxon>
        <taxon>Bacillati</taxon>
        <taxon>Actinomycetota</taxon>
        <taxon>Acidimicrobiia</taxon>
        <taxon>Acidimicrobiales</taxon>
        <taxon>environmental samples</taxon>
    </lineage>
</organism>
<reference evidence="2" key="1">
    <citation type="submission" date="2020-02" db="EMBL/GenBank/DDBJ databases">
        <authorList>
            <person name="Meier V. D."/>
        </authorList>
    </citation>
    <scope>NUCLEOTIDE SEQUENCE</scope>
    <source>
        <strain evidence="2">AVDCRST_MAG10</strain>
    </source>
</reference>
<feature type="non-terminal residue" evidence="2">
    <location>
        <position position="1"/>
    </location>
</feature>
<dbReference type="AlphaFoldDB" id="A0A6J4HVI3"/>
<feature type="compositionally biased region" description="Basic residues" evidence="1">
    <location>
        <begin position="79"/>
        <end position="88"/>
    </location>
</feature>
<feature type="compositionally biased region" description="Basic residues" evidence="1">
    <location>
        <begin position="98"/>
        <end position="109"/>
    </location>
</feature>
<feature type="compositionally biased region" description="Basic and acidic residues" evidence="1">
    <location>
        <begin position="378"/>
        <end position="389"/>
    </location>
</feature>
<feature type="non-terminal residue" evidence="2">
    <location>
        <position position="442"/>
    </location>
</feature>
<feature type="compositionally biased region" description="Basic residues" evidence="1">
    <location>
        <begin position="121"/>
        <end position="135"/>
    </location>
</feature>